<protein>
    <submittedName>
        <fullName evidence="1">Uncharacterized protein</fullName>
    </submittedName>
</protein>
<dbReference type="AlphaFoldDB" id="A0A1G8PJA2"/>
<keyword evidence="2" id="KW-1185">Reference proteome</keyword>
<reference evidence="2" key="1">
    <citation type="submission" date="2016-10" db="EMBL/GenBank/DDBJ databases">
        <authorList>
            <person name="Varghese N."/>
            <person name="Submissions S."/>
        </authorList>
    </citation>
    <scope>NUCLEOTIDE SEQUENCE [LARGE SCALE GENOMIC DNA]</scope>
    <source>
        <strain evidence="2">CGMCC 1.11022</strain>
    </source>
</reference>
<dbReference type="Proteomes" id="UP000198894">
    <property type="component" value="Unassembled WGS sequence"/>
</dbReference>
<dbReference type="EMBL" id="FNEE01000003">
    <property type="protein sequence ID" value="SDI92583.1"/>
    <property type="molecule type" value="Genomic_DNA"/>
</dbReference>
<gene>
    <name evidence="1" type="ORF">SAMN05428953_103304</name>
</gene>
<name>A0A1G8PJA2_9HYPH</name>
<sequence>MVVSENRSGAYFEYVSTGSAGTRYLQAGIT</sequence>
<accession>A0A1G8PJA2</accession>
<evidence type="ECO:0000313" key="1">
    <source>
        <dbReference type="EMBL" id="SDI92583.1"/>
    </source>
</evidence>
<organism evidence="1 2">
    <name type="scientific">Mesorhizobium muleiense</name>
    <dbReference type="NCBI Taxonomy" id="1004279"/>
    <lineage>
        <taxon>Bacteria</taxon>
        <taxon>Pseudomonadati</taxon>
        <taxon>Pseudomonadota</taxon>
        <taxon>Alphaproteobacteria</taxon>
        <taxon>Hyphomicrobiales</taxon>
        <taxon>Phyllobacteriaceae</taxon>
        <taxon>Mesorhizobium</taxon>
    </lineage>
</organism>
<evidence type="ECO:0000313" key="2">
    <source>
        <dbReference type="Proteomes" id="UP000198894"/>
    </source>
</evidence>
<proteinExistence type="predicted"/>